<evidence type="ECO:0000313" key="1">
    <source>
        <dbReference type="EMBL" id="MEY9459550.1"/>
    </source>
</evidence>
<gene>
    <name evidence="1" type="ORF">ABIG07_008498</name>
</gene>
<dbReference type="Proteomes" id="UP001565369">
    <property type="component" value="Unassembled WGS sequence"/>
</dbReference>
<name>A0ABV4G6M5_9BRAD</name>
<comment type="caution">
    <text evidence="1">The sequence shown here is derived from an EMBL/GenBank/DDBJ whole genome shotgun (WGS) entry which is preliminary data.</text>
</comment>
<protein>
    <submittedName>
        <fullName evidence="1">Uncharacterized protein</fullName>
    </submittedName>
</protein>
<dbReference type="RefSeq" id="WP_131233185.1">
    <property type="nucleotide sequence ID" value="NZ_AP021854.1"/>
</dbReference>
<proteinExistence type="predicted"/>
<accession>A0ABV4G6M5</accession>
<reference evidence="1 2" key="1">
    <citation type="submission" date="2024-07" db="EMBL/GenBank/DDBJ databases">
        <title>Genomic Encyclopedia of Type Strains, Phase V (KMG-V): Genome sequencing to study the core and pangenomes of soil and plant-associated prokaryotes.</title>
        <authorList>
            <person name="Whitman W."/>
        </authorList>
    </citation>
    <scope>NUCLEOTIDE SEQUENCE [LARGE SCALE GENOMIC DNA]</scope>
    <source>
        <strain evidence="1 2">USDA 152</strain>
    </source>
</reference>
<evidence type="ECO:0000313" key="2">
    <source>
        <dbReference type="Proteomes" id="UP001565369"/>
    </source>
</evidence>
<dbReference type="EMBL" id="JBGBZJ010000003">
    <property type="protein sequence ID" value="MEY9459550.1"/>
    <property type="molecule type" value="Genomic_DNA"/>
</dbReference>
<keyword evidence="2" id="KW-1185">Reference proteome</keyword>
<sequence>MITVVASEAANMKNQFLPTWTVHDGQGEPLVLLRNLAGIVAGGGPIAVRASATNLRELILRRRSLLCIGRRGLRMTCTHFVAMFGRDRAVSNSSSSTCDRWIQPGLRFANMAAGRRATVHTTSGRELGAAPAPTWLERHVFSLHIFEALSRTAGMLGSSAFFFSSIGKATADHPRAIVQFAPVRKCGRRITQRI</sequence>
<organism evidence="1 2">
    <name type="scientific">Bradyrhizobium ottawaense</name>
    <dbReference type="NCBI Taxonomy" id="931866"/>
    <lineage>
        <taxon>Bacteria</taxon>
        <taxon>Pseudomonadati</taxon>
        <taxon>Pseudomonadota</taxon>
        <taxon>Alphaproteobacteria</taxon>
        <taxon>Hyphomicrobiales</taxon>
        <taxon>Nitrobacteraceae</taxon>
        <taxon>Bradyrhizobium</taxon>
    </lineage>
</organism>